<reference evidence="2" key="2">
    <citation type="submission" date="2021-04" db="EMBL/GenBank/DDBJ databases">
        <authorList>
            <person name="Gilroy R."/>
        </authorList>
    </citation>
    <scope>NUCLEOTIDE SEQUENCE</scope>
    <source>
        <strain evidence="2">CHK185-5351</strain>
    </source>
</reference>
<evidence type="ECO:0000313" key="2">
    <source>
        <dbReference type="EMBL" id="HJC14788.1"/>
    </source>
</evidence>
<dbReference type="Gene3D" id="3.40.50.10140">
    <property type="entry name" value="Toll/interleukin-1 receptor homology (TIR) domain"/>
    <property type="match status" value="1"/>
</dbReference>
<feature type="domain" description="TIR" evidence="1">
    <location>
        <begin position="210"/>
        <end position="301"/>
    </location>
</feature>
<comment type="caution">
    <text evidence="2">The sequence shown here is derived from an EMBL/GenBank/DDBJ whole genome shotgun (WGS) entry which is preliminary data.</text>
</comment>
<dbReference type="Pfam" id="PF13676">
    <property type="entry name" value="TIR_2"/>
    <property type="match status" value="1"/>
</dbReference>
<protein>
    <submittedName>
        <fullName evidence="2">Toll/interleukin-1 receptor domain-containing protein</fullName>
    </submittedName>
</protein>
<dbReference type="InterPro" id="IPR035897">
    <property type="entry name" value="Toll_tir_struct_dom_sf"/>
</dbReference>
<dbReference type="AlphaFoldDB" id="A0A9D2SMX3"/>
<evidence type="ECO:0000313" key="3">
    <source>
        <dbReference type="Proteomes" id="UP000823849"/>
    </source>
</evidence>
<keyword evidence="2" id="KW-0675">Receptor</keyword>
<proteinExistence type="predicted"/>
<accession>A0A9D2SMX3</accession>
<dbReference type="SUPFAM" id="SSF52200">
    <property type="entry name" value="Toll/Interleukin receptor TIR domain"/>
    <property type="match status" value="1"/>
</dbReference>
<dbReference type="Proteomes" id="UP000823849">
    <property type="component" value="Unassembled WGS sequence"/>
</dbReference>
<organism evidence="2 3">
    <name type="scientific">Candidatus Fusicatenibacter intestinigallinarum</name>
    <dbReference type="NCBI Taxonomy" id="2838598"/>
    <lineage>
        <taxon>Bacteria</taxon>
        <taxon>Bacillati</taxon>
        <taxon>Bacillota</taxon>
        <taxon>Clostridia</taxon>
        <taxon>Lachnospirales</taxon>
        <taxon>Lachnospiraceae</taxon>
        <taxon>Fusicatenibacter</taxon>
    </lineage>
</organism>
<reference evidence="2" key="1">
    <citation type="journal article" date="2021" name="PeerJ">
        <title>Extensive microbial diversity within the chicken gut microbiome revealed by metagenomics and culture.</title>
        <authorList>
            <person name="Gilroy R."/>
            <person name="Ravi A."/>
            <person name="Getino M."/>
            <person name="Pursley I."/>
            <person name="Horton D.L."/>
            <person name="Alikhan N.F."/>
            <person name="Baker D."/>
            <person name="Gharbi K."/>
            <person name="Hall N."/>
            <person name="Watson M."/>
            <person name="Adriaenssens E.M."/>
            <person name="Foster-Nyarko E."/>
            <person name="Jarju S."/>
            <person name="Secka A."/>
            <person name="Antonio M."/>
            <person name="Oren A."/>
            <person name="Chaudhuri R.R."/>
            <person name="La Ragione R."/>
            <person name="Hildebrand F."/>
            <person name="Pallen M.J."/>
        </authorList>
    </citation>
    <scope>NUCLEOTIDE SEQUENCE</scope>
    <source>
        <strain evidence="2">CHK185-5351</strain>
    </source>
</reference>
<dbReference type="GO" id="GO:0007165">
    <property type="term" value="P:signal transduction"/>
    <property type="evidence" value="ECO:0007669"/>
    <property type="project" value="InterPro"/>
</dbReference>
<sequence length="343" mass="39849">MLFILFGSTVEMGKKSRLFFEEHGFELIQKFNYIPGDPVVQARFDRRKQSSREEVENCDFVYENNGMLIGFNKEQIIDSVRGRKNCLLTLSSDTIEFIRQIKAAYGGYVTIVGVYIDQLQLKKMFEAIPDLTREELEARLKTGEMVKKIMLEERKLFDEIVIYGGEDSLFDFQGLYSQYEWMIEKASRKEKELNDKTYVEMPYSGKEDYIFVSYAHQDSDVVFPVLAQLQQAGCRVWYDEGIKGGENWRKILATKIQSEACVDFFLFSSRNSTKSKHVQAEVNAALNCEKKITTIRLDDSRFELDLEMYLQIYQILYSSDSAFASKILQAVTPSARVREKRNV</sequence>
<gene>
    <name evidence="2" type="ORF">H9705_03010</name>
</gene>
<dbReference type="EMBL" id="DWWU01000012">
    <property type="protein sequence ID" value="HJC14788.1"/>
    <property type="molecule type" value="Genomic_DNA"/>
</dbReference>
<dbReference type="InterPro" id="IPR000157">
    <property type="entry name" value="TIR_dom"/>
</dbReference>
<name>A0A9D2SMX3_9FIRM</name>
<evidence type="ECO:0000259" key="1">
    <source>
        <dbReference type="Pfam" id="PF13676"/>
    </source>
</evidence>